<feature type="chain" id="PRO_5004508460" evidence="3">
    <location>
        <begin position="21"/>
        <end position="578"/>
    </location>
</feature>
<evidence type="ECO:0000256" key="2">
    <source>
        <dbReference type="PIRSR" id="PIRSR000137-2"/>
    </source>
</evidence>
<evidence type="ECO:0000313" key="6">
    <source>
        <dbReference type="Proteomes" id="UP000016922"/>
    </source>
</evidence>
<keyword evidence="2" id="KW-0274">FAD</keyword>
<dbReference type="AlphaFoldDB" id="S3DEP0"/>
<accession>S3DEP0</accession>
<feature type="binding site" evidence="2">
    <location>
        <position position="217"/>
    </location>
    <ligand>
        <name>FAD</name>
        <dbReference type="ChEBI" id="CHEBI:57692"/>
    </ligand>
</feature>
<dbReference type="InterPro" id="IPR000172">
    <property type="entry name" value="GMC_OxRdtase_N"/>
</dbReference>
<sequence>MKNCSILTIAASVLVGGVRAAPELARKAIHYTRSSDLRSSYDYIIAGGGTAGLTVADRLTESGRYSVLVVEYGYFSDIPSSVLDPLNPIDASPDSLMYNITSVGTVKQFSCTFFPPEPQLAADFEIKYDIESAWGGTGPVLASYGHYQYPLTKVLLDGWRTLPGVEYPADGSEGKAGVLWIPSSQDPKTQTRSYARTAHYDRVQPRKNYAIITGHKVDKINFARDRRSLTAISVKVSARGDNSSVSTITARKEIILAAGAIHTPQILQRSGVGPQSVLKAAKIPMVLDLPGVGANFQDHSWFAMGIQFQTPVLPDRQSLVNNKTFAEWALKLWQTNMTGPYSIRGGGGALAQLGLPVIAPDVFSSIASDIESQDAASLLPTNVDSTIVAGYRSQLKLMAKAARSKNTAWLQMGLGGNPFGSPDQWVFNIHPLSRGTVNVDPADPNGEPLVDYRMLSNPVDLRVAIALFRAVRNFFNSRGEVKRLSPLETKPGVNITSDADIAKYLLTTLNPSQYHPVGTAAMLPLRLGGVVDDELKVYGVDGLSVVDASIIPLIPGGTTQSTVYAIGEKASDLIKARA</sequence>
<dbReference type="InterPro" id="IPR036188">
    <property type="entry name" value="FAD/NAD-bd_sf"/>
</dbReference>
<evidence type="ECO:0000259" key="4">
    <source>
        <dbReference type="PROSITE" id="PS00624"/>
    </source>
</evidence>
<keyword evidence="3" id="KW-0732">Signal</keyword>
<comment type="cofactor">
    <cofactor evidence="2">
        <name>FAD</name>
        <dbReference type="ChEBI" id="CHEBI:57692"/>
    </cofactor>
</comment>
<gene>
    <name evidence="5" type="ORF">GLAREA_09025</name>
</gene>
<dbReference type="PROSITE" id="PS00624">
    <property type="entry name" value="GMC_OXRED_2"/>
    <property type="match status" value="1"/>
</dbReference>
<dbReference type="GO" id="GO:0016614">
    <property type="term" value="F:oxidoreductase activity, acting on CH-OH group of donors"/>
    <property type="evidence" value="ECO:0007669"/>
    <property type="project" value="InterPro"/>
</dbReference>
<dbReference type="Gene3D" id="3.50.50.60">
    <property type="entry name" value="FAD/NAD(P)-binding domain"/>
    <property type="match status" value="2"/>
</dbReference>
<dbReference type="SUPFAM" id="SSF51905">
    <property type="entry name" value="FAD/NAD(P)-binding domain"/>
    <property type="match status" value="1"/>
</dbReference>
<dbReference type="STRING" id="1116229.S3DEP0"/>
<reference evidence="5 6" key="1">
    <citation type="journal article" date="2013" name="BMC Genomics">
        <title>Genomics-driven discovery of the pneumocandin biosynthetic gene cluster in the fungus Glarea lozoyensis.</title>
        <authorList>
            <person name="Chen L."/>
            <person name="Yue Q."/>
            <person name="Zhang X."/>
            <person name="Xiang M."/>
            <person name="Wang C."/>
            <person name="Li S."/>
            <person name="Che Y."/>
            <person name="Ortiz-Lopez F.J."/>
            <person name="Bills G.F."/>
            <person name="Liu X."/>
            <person name="An Z."/>
        </authorList>
    </citation>
    <scope>NUCLEOTIDE SEQUENCE [LARGE SCALE GENOMIC DNA]</scope>
    <source>
        <strain evidence="6">ATCC 20868 / MF5171</strain>
    </source>
</reference>
<dbReference type="eggNOG" id="KOG1238">
    <property type="taxonomic scope" value="Eukaryota"/>
</dbReference>
<keyword evidence="2" id="KW-0285">Flavoprotein</keyword>
<dbReference type="EMBL" id="KE145352">
    <property type="protein sequence ID" value="EPE36862.1"/>
    <property type="molecule type" value="Genomic_DNA"/>
</dbReference>
<keyword evidence="6" id="KW-1185">Reference proteome</keyword>
<organism evidence="5 6">
    <name type="scientific">Glarea lozoyensis (strain ATCC 20868 / MF5171)</name>
    <dbReference type="NCBI Taxonomy" id="1116229"/>
    <lineage>
        <taxon>Eukaryota</taxon>
        <taxon>Fungi</taxon>
        <taxon>Dikarya</taxon>
        <taxon>Ascomycota</taxon>
        <taxon>Pezizomycotina</taxon>
        <taxon>Leotiomycetes</taxon>
        <taxon>Helotiales</taxon>
        <taxon>Helotiaceae</taxon>
        <taxon>Glarea</taxon>
    </lineage>
</organism>
<dbReference type="Pfam" id="PF05199">
    <property type="entry name" value="GMC_oxred_C"/>
    <property type="match status" value="1"/>
</dbReference>
<dbReference type="PIRSF" id="PIRSF000137">
    <property type="entry name" value="Alcohol_oxidase"/>
    <property type="match status" value="1"/>
</dbReference>
<dbReference type="Proteomes" id="UP000016922">
    <property type="component" value="Unassembled WGS sequence"/>
</dbReference>
<dbReference type="PANTHER" id="PTHR11552">
    <property type="entry name" value="GLUCOSE-METHANOL-CHOLINE GMC OXIDOREDUCTASE"/>
    <property type="match status" value="1"/>
</dbReference>
<dbReference type="Pfam" id="PF00732">
    <property type="entry name" value="GMC_oxred_N"/>
    <property type="match status" value="1"/>
</dbReference>
<dbReference type="GeneID" id="19468073"/>
<dbReference type="GO" id="GO:0050660">
    <property type="term" value="F:flavin adenine dinucleotide binding"/>
    <property type="evidence" value="ECO:0007669"/>
    <property type="project" value="InterPro"/>
</dbReference>
<feature type="signal peptide" evidence="3">
    <location>
        <begin position="1"/>
        <end position="20"/>
    </location>
</feature>
<dbReference type="InterPro" id="IPR007867">
    <property type="entry name" value="GMC_OxRtase_C"/>
</dbReference>
<proteinExistence type="inferred from homology"/>
<name>S3DEP0_GLAL2</name>
<dbReference type="OrthoDB" id="269227at2759"/>
<dbReference type="PANTHER" id="PTHR11552:SF115">
    <property type="entry name" value="DEHYDROGENASE XPTC-RELATED"/>
    <property type="match status" value="1"/>
</dbReference>
<dbReference type="InterPro" id="IPR012132">
    <property type="entry name" value="GMC_OxRdtase"/>
</dbReference>
<evidence type="ECO:0000313" key="5">
    <source>
        <dbReference type="EMBL" id="EPE36862.1"/>
    </source>
</evidence>
<dbReference type="SUPFAM" id="SSF54373">
    <property type="entry name" value="FAD-linked reductases, C-terminal domain"/>
    <property type="match status" value="1"/>
</dbReference>
<evidence type="ECO:0000256" key="1">
    <source>
        <dbReference type="ARBA" id="ARBA00010790"/>
    </source>
</evidence>
<dbReference type="OMA" id="WWLYNIT"/>
<evidence type="ECO:0000256" key="3">
    <source>
        <dbReference type="SAM" id="SignalP"/>
    </source>
</evidence>
<dbReference type="HOGENOM" id="CLU_002865_6_1_1"/>
<comment type="similarity">
    <text evidence="1">Belongs to the GMC oxidoreductase family.</text>
</comment>
<dbReference type="RefSeq" id="XP_008076177.1">
    <property type="nucleotide sequence ID" value="XM_008077986.1"/>
</dbReference>
<feature type="domain" description="Glucose-methanol-choline oxidoreductase N-terminal" evidence="4">
    <location>
        <begin position="259"/>
        <end position="273"/>
    </location>
</feature>
<dbReference type="KEGG" id="glz:GLAREA_09025"/>
<protein>
    <submittedName>
        <fullName evidence="5">FAD/NAD(P)-binding protein</fullName>
    </submittedName>
</protein>